<accession>A0A0F9W9D8</accession>
<evidence type="ECO:0000313" key="2">
    <source>
        <dbReference type="EMBL" id="KKN82266.1"/>
    </source>
</evidence>
<feature type="compositionally biased region" description="Basic and acidic residues" evidence="1">
    <location>
        <begin position="48"/>
        <end position="62"/>
    </location>
</feature>
<feature type="region of interest" description="Disordered" evidence="1">
    <location>
        <begin position="39"/>
        <end position="62"/>
    </location>
</feature>
<dbReference type="EMBL" id="LAZR01000203">
    <property type="protein sequence ID" value="KKN82266.1"/>
    <property type="molecule type" value="Genomic_DNA"/>
</dbReference>
<evidence type="ECO:0000256" key="1">
    <source>
        <dbReference type="SAM" id="MobiDB-lite"/>
    </source>
</evidence>
<comment type="caution">
    <text evidence="2">The sequence shown here is derived from an EMBL/GenBank/DDBJ whole genome shotgun (WGS) entry which is preliminary data.</text>
</comment>
<organism evidence="2">
    <name type="scientific">marine sediment metagenome</name>
    <dbReference type="NCBI Taxonomy" id="412755"/>
    <lineage>
        <taxon>unclassified sequences</taxon>
        <taxon>metagenomes</taxon>
        <taxon>ecological metagenomes</taxon>
    </lineage>
</organism>
<protein>
    <submittedName>
        <fullName evidence="2">Uncharacterized protein</fullName>
    </submittedName>
</protein>
<sequence length="114" mass="13394">MENREERIQRLLEKIDPTIRKNKLEEQKKQLEDRLMDAQSNFESQTRLTERHKQALKTAKNDDGKIRKEIDLERAEAALGQTEDFLELVVEQLEETDEKLEELKKAGTTKKGKS</sequence>
<gene>
    <name evidence="2" type="ORF">LCGC14_0310790</name>
</gene>
<dbReference type="AlphaFoldDB" id="A0A0F9W9D8"/>
<name>A0A0F9W9D8_9ZZZZ</name>
<reference evidence="2" key="1">
    <citation type="journal article" date="2015" name="Nature">
        <title>Complex archaea that bridge the gap between prokaryotes and eukaryotes.</title>
        <authorList>
            <person name="Spang A."/>
            <person name="Saw J.H."/>
            <person name="Jorgensen S.L."/>
            <person name="Zaremba-Niedzwiedzka K."/>
            <person name="Martijn J."/>
            <person name="Lind A.E."/>
            <person name="van Eijk R."/>
            <person name="Schleper C."/>
            <person name="Guy L."/>
            <person name="Ettema T.J."/>
        </authorList>
    </citation>
    <scope>NUCLEOTIDE SEQUENCE</scope>
</reference>
<proteinExistence type="predicted"/>